<dbReference type="Proteomes" id="UP000447434">
    <property type="component" value="Chromosome 8"/>
</dbReference>
<evidence type="ECO:0000313" key="3">
    <source>
        <dbReference type="Proteomes" id="UP000447434"/>
    </source>
</evidence>
<evidence type="ECO:0000313" key="2">
    <source>
        <dbReference type="EMBL" id="KAE9608385.1"/>
    </source>
</evidence>
<sequence length="64" mass="7143">MCKTLIRVLIISFISYSSHSKTLTIELYSSLNTIRGIISSSPLAKSKTIKDHHLLCNFAVLTHP</sequence>
<keyword evidence="3" id="KW-1185">Reference proteome</keyword>
<accession>A0A6A4Q2P3</accession>
<keyword evidence="1" id="KW-0732">Signal</keyword>
<gene>
    <name evidence="2" type="ORF">Lalb_Chr08g0235001</name>
</gene>
<feature type="chain" id="PRO_5025673052" evidence="1">
    <location>
        <begin position="21"/>
        <end position="64"/>
    </location>
</feature>
<reference evidence="3" key="1">
    <citation type="journal article" date="2020" name="Nat. Commun.">
        <title>Genome sequence of the cluster root forming white lupin.</title>
        <authorList>
            <person name="Hufnagel B."/>
            <person name="Marques A."/>
            <person name="Soriano A."/>
            <person name="Marques L."/>
            <person name="Divol F."/>
            <person name="Doumas P."/>
            <person name="Sallet E."/>
            <person name="Mancinotti D."/>
            <person name="Carrere S."/>
            <person name="Marande W."/>
            <person name="Arribat S."/>
            <person name="Keller J."/>
            <person name="Huneau C."/>
            <person name="Blein T."/>
            <person name="Aime D."/>
            <person name="Laguerre M."/>
            <person name="Taylor J."/>
            <person name="Schubert V."/>
            <person name="Nelson M."/>
            <person name="Geu-Flores F."/>
            <person name="Crespi M."/>
            <person name="Gallardo-Guerrero K."/>
            <person name="Delaux P.-M."/>
            <person name="Salse J."/>
            <person name="Berges H."/>
            <person name="Guyot R."/>
            <person name="Gouzy J."/>
            <person name="Peret B."/>
        </authorList>
    </citation>
    <scope>NUCLEOTIDE SEQUENCE [LARGE SCALE GENOMIC DNA]</scope>
    <source>
        <strain evidence="3">cv. Amiga</strain>
    </source>
</reference>
<comment type="caution">
    <text evidence="2">The sequence shown here is derived from an EMBL/GenBank/DDBJ whole genome shotgun (WGS) entry which is preliminary data.</text>
</comment>
<proteinExistence type="predicted"/>
<evidence type="ECO:0000256" key="1">
    <source>
        <dbReference type="SAM" id="SignalP"/>
    </source>
</evidence>
<feature type="signal peptide" evidence="1">
    <location>
        <begin position="1"/>
        <end position="20"/>
    </location>
</feature>
<dbReference type="AlphaFoldDB" id="A0A6A4Q2P3"/>
<name>A0A6A4Q2P3_LUPAL</name>
<dbReference type="EMBL" id="WOCE01000008">
    <property type="protein sequence ID" value="KAE9608385.1"/>
    <property type="molecule type" value="Genomic_DNA"/>
</dbReference>
<organism evidence="2 3">
    <name type="scientific">Lupinus albus</name>
    <name type="common">White lupine</name>
    <name type="synonym">Lupinus termis</name>
    <dbReference type="NCBI Taxonomy" id="3870"/>
    <lineage>
        <taxon>Eukaryota</taxon>
        <taxon>Viridiplantae</taxon>
        <taxon>Streptophyta</taxon>
        <taxon>Embryophyta</taxon>
        <taxon>Tracheophyta</taxon>
        <taxon>Spermatophyta</taxon>
        <taxon>Magnoliopsida</taxon>
        <taxon>eudicotyledons</taxon>
        <taxon>Gunneridae</taxon>
        <taxon>Pentapetalae</taxon>
        <taxon>rosids</taxon>
        <taxon>fabids</taxon>
        <taxon>Fabales</taxon>
        <taxon>Fabaceae</taxon>
        <taxon>Papilionoideae</taxon>
        <taxon>50 kb inversion clade</taxon>
        <taxon>genistoids sensu lato</taxon>
        <taxon>core genistoids</taxon>
        <taxon>Genisteae</taxon>
        <taxon>Lupinus</taxon>
    </lineage>
</organism>
<protein>
    <submittedName>
        <fullName evidence="2">Uncharacterized protein</fullName>
    </submittedName>
</protein>